<dbReference type="VEuPathDB" id="PlasmoDB:PCOAH_00016360"/>
<dbReference type="RefSeq" id="XP_019914260.1">
    <property type="nucleotide sequence ID" value="XM_020058445.1"/>
</dbReference>
<evidence type="ECO:0000313" key="5">
    <source>
        <dbReference type="Proteomes" id="UP000092716"/>
    </source>
</evidence>
<dbReference type="InterPro" id="IPR005062">
    <property type="entry name" value="SAC3/GANP/THP3_conserved"/>
</dbReference>
<keyword evidence="2" id="KW-1133">Transmembrane helix</keyword>
<dbReference type="OrthoDB" id="371809at2759"/>
<accession>A0A1B1DYA5</accession>
<dbReference type="GeneID" id="30908362"/>
<dbReference type="EMBL" id="CP016245">
    <property type="protein sequence ID" value="ANQ07565.1"/>
    <property type="molecule type" value="Genomic_DNA"/>
</dbReference>
<evidence type="ECO:0000313" key="4">
    <source>
        <dbReference type="EMBL" id="ANQ07565.1"/>
    </source>
</evidence>
<sequence length="615" mass="71805">MVKYCRRFCTSDDSKITSALELNKIKIEGYMRNIKIEDVRTIRCIETLDLNNYYLLNLYLKDLYFIFLRFVTHLTDEEEQTLLHREGERNAFLFNTEIRSYDSFLEQVRRLRKGCKGLDPVKEPNKGEATLVETGAAPSDHPDADSYLVPNQPKKNSPRFDYANELFYHLYSDDEIALLNIDKEVNARVKKENLFEKCTRVNNNIIIYMLSYLYFNDKLKRLRLDYNFHFILFNRSGGDERGRKTTSSGVVEVEGETRKDTPTEQTRLTQEHLFLIYLSHFKFYIVSFFLYSYVKFKGRRNATALRSATAVIARGAARSAPPPDKEQFLYNHEDNWKNVASVSSYISNFVNKVLHDIDIALKTNRSASNIDAGSGKTDTGSCTSEMINEILKNKLSFKQVRVSHLDFCLSCMVLLNLYAPDGIQSCLHYGVTYAHFCCTFERYSASLALWRELQRANYFCFFEGIKQLSFIERCCLFPNVKRIRLDYLYSILFSANNRNKFALNISFIDECIAIHNEDRTAYMLECLGMHMKEGRVCFNMSTRRVEGGKAEDAPRCAMLDNKQDTVDLFLKTYQDRIEDYVYLLYDEKSFNRERCYRKFDVPSMVCFGEHDSEVV</sequence>
<organism evidence="4 5">
    <name type="scientific">Plasmodium coatneyi</name>
    <dbReference type="NCBI Taxonomy" id="208452"/>
    <lineage>
        <taxon>Eukaryota</taxon>
        <taxon>Sar</taxon>
        <taxon>Alveolata</taxon>
        <taxon>Apicomplexa</taxon>
        <taxon>Aconoidasida</taxon>
        <taxon>Haemosporida</taxon>
        <taxon>Plasmodiidae</taxon>
        <taxon>Plasmodium</taxon>
    </lineage>
</organism>
<dbReference type="AlphaFoldDB" id="A0A1B1DYA5"/>
<dbReference type="Proteomes" id="UP000092716">
    <property type="component" value="Chromosome 7"/>
</dbReference>
<keyword evidence="5" id="KW-1185">Reference proteome</keyword>
<dbReference type="Pfam" id="PF03399">
    <property type="entry name" value="SAC3_GANP"/>
    <property type="match status" value="1"/>
</dbReference>
<feature type="region of interest" description="Disordered" evidence="1">
    <location>
        <begin position="133"/>
        <end position="156"/>
    </location>
</feature>
<keyword evidence="2" id="KW-0812">Transmembrane</keyword>
<dbReference type="KEGG" id="pcot:PCOAH_00016360"/>
<evidence type="ECO:0000256" key="2">
    <source>
        <dbReference type="SAM" id="Phobius"/>
    </source>
</evidence>
<feature type="domain" description="SAC3/GANP/THP3 conserved" evidence="3">
    <location>
        <begin position="410"/>
        <end position="532"/>
    </location>
</feature>
<protein>
    <recommendedName>
        <fullName evidence="3">SAC3/GANP/THP3 conserved domain-containing protein</fullName>
    </recommendedName>
</protein>
<keyword evidence="2" id="KW-0472">Membrane</keyword>
<reference evidence="5" key="1">
    <citation type="submission" date="2016-06" db="EMBL/GenBank/DDBJ databases">
        <title>First high quality genome sequence of Plasmodium coatneyi using continuous long reads from single molecule, real-time sequencing.</title>
        <authorList>
            <person name="Chien J.-T."/>
            <person name="Pakala S.B."/>
            <person name="Geraldo J.A."/>
            <person name="Lapp S.A."/>
            <person name="Barnwell J.W."/>
            <person name="Kissinger J.C."/>
            <person name="Galinski M.R."/>
            <person name="Humphrey J.C."/>
        </authorList>
    </citation>
    <scope>NUCLEOTIDE SEQUENCE [LARGE SCALE GENOMIC DNA]</scope>
    <source>
        <strain evidence="5">Hackeri</strain>
    </source>
</reference>
<gene>
    <name evidence="4" type="ORF">PCOAH_00016360</name>
</gene>
<evidence type="ECO:0000256" key="1">
    <source>
        <dbReference type="SAM" id="MobiDB-lite"/>
    </source>
</evidence>
<feature type="transmembrane region" description="Helical" evidence="2">
    <location>
        <begin position="274"/>
        <end position="294"/>
    </location>
</feature>
<evidence type="ECO:0000259" key="3">
    <source>
        <dbReference type="Pfam" id="PF03399"/>
    </source>
</evidence>
<name>A0A1B1DYA5_9APIC</name>
<feature type="region of interest" description="Disordered" evidence="1">
    <location>
        <begin position="239"/>
        <end position="264"/>
    </location>
</feature>
<proteinExistence type="predicted"/>